<dbReference type="AlphaFoldDB" id="A0A1I2CIC8"/>
<name>A0A1I2CIC8_9BACT</name>
<sequence length="51" mass="5644">MLVASMNVVNENVLLNGIGFYVIYDFPFITLVEVGKSVFGGKNDVEPDSYK</sequence>
<reference evidence="1 2" key="1">
    <citation type="submission" date="2016-10" db="EMBL/GenBank/DDBJ databases">
        <authorList>
            <person name="de Groot N.N."/>
        </authorList>
    </citation>
    <scope>NUCLEOTIDE SEQUENCE [LARGE SCALE GENOMIC DNA]</scope>
    <source>
        <strain evidence="1 2">CGMCC 1.9156</strain>
    </source>
</reference>
<evidence type="ECO:0000313" key="1">
    <source>
        <dbReference type="EMBL" id="SFE67885.1"/>
    </source>
</evidence>
<protein>
    <submittedName>
        <fullName evidence="1">Uncharacterized protein</fullName>
    </submittedName>
</protein>
<evidence type="ECO:0000313" key="2">
    <source>
        <dbReference type="Proteomes" id="UP000198964"/>
    </source>
</evidence>
<accession>A0A1I2CIC8</accession>
<proteinExistence type="predicted"/>
<dbReference type="Proteomes" id="UP000198964">
    <property type="component" value="Unassembled WGS sequence"/>
</dbReference>
<dbReference type="EMBL" id="FONW01000001">
    <property type="protein sequence ID" value="SFE67885.1"/>
    <property type="molecule type" value="Genomic_DNA"/>
</dbReference>
<gene>
    <name evidence="1" type="ORF">SAMN05216283_101738</name>
</gene>
<organism evidence="1 2">
    <name type="scientific">Sunxiuqinia elliptica</name>
    <dbReference type="NCBI Taxonomy" id="655355"/>
    <lineage>
        <taxon>Bacteria</taxon>
        <taxon>Pseudomonadati</taxon>
        <taxon>Bacteroidota</taxon>
        <taxon>Bacteroidia</taxon>
        <taxon>Marinilabiliales</taxon>
        <taxon>Prolixibacteraceae</taxon>
        <taxon>Sunxiuqinia</taxon>
    </lineage>
</organism>
<keyword evidence="2" id="KW-1185">Reference proteome</keyword>